<evidence type="ECO:0000313" key="1">
    <source>
        <dbReference type="EMBL" id="RWU27761.1"/>
    </source>
</evidence>
<name>A0A444A0T9_9PSED</name>
<reference evidence="1 2" key="1">
    <citation type="submission" date="2018-06" db="EMBL/GenBank/DDBJ databases">
        <title>Bacteria isolated from soil of Wuhan.</title>
        <authorList>
            <person name="Wei X."/>
            <person name="Chunhua H."/>
        </authorList>
    </citation>
    <scope>NUCLEOTIDE SEQUENCE [LARGE SCALE GENOMIC DNA]</scope>
    <source>
        <strain evidence="2">xwS2</strain>
    </source>
</reference>
<comment type="caution">
    <text evidence="1">The sequence shown here is derived from an EMBL/GenBank/DDBJ whole genome shotgun (WGS) entry which is preliminary data.</text>
</comment>
<dbReference type="AlphaFoldDB" id="A0A444A0T9"/>
<dbReference type="EMBL" id="QJRG01000017">
    <property type="protein sequence ID" value="RWU27761.1"/>
    <property type="molecule type" value="Genomic_DNA"/>
</dbReference>
<proteinExistence type="predicted"/>
<evidence type="ECO:0000313" key="2">
    <source>
        <dbReference type="Proteomes" id="UP000288983"/>
    </source>
</evidence>
<protein>
    <submittedName>
        <fullName evidence="1">Uncharacterized protein</fullName>
    </submittedName>
</protein>
<organism evidence="1 2">
    <name type="scientific">Pseudomonas alkylphenolica</name>
    <dbReference type="NCBI Taxonomy" id="237609"/>
    <lineage>
        <taxon>Bacteria</taxon>
        <taxon>Pseudomonadati</taxon>
        <taxon>Pseudomonadota</taxon>
        <taxon>Gammaproteobacteria</taxon>
        <taxon>Pseudomonadales</taxon>
        <taxon>Pseudomonadaceae</taxon>
        <taxon>Pseudomonas</taxon>
    </lineage>
</organism>
<gene>
    <name evidence="1" type="ORF">DM813_00085</name>
</gene>
<dbReference type="Proteomes" id="UP000288983">
    <property type="component" value="Unassembled WGS sequence"/>
</dbReference>
<feature type="non-terminal residue" evidence="1">
    <location>
        <position position="195"/>
    </location>
</feature>
<sequence>LQAVWPYDPGVPIPGIAALGGWTVQVGDPEDVDEARLLFTPDPLSPEMVDRYRDNPVYRNRLQKFDLRILVNSCGLFDDAITPSSVAGTVAEFLAADNPAARHLLEKQAFPPFRNALAPGDVPKAMGSIYQNALNSLMGGGGVALVLDDPIGIVQELNAWRNDAIEMNLPWLAAVDAQGLSNERKYIVAEALDDV</sequence>
<accession>A0A444A0T9</accession>
<feature type="non-terminal residue" evidence="1">
    <location>
        <position position="1"/>
    </location>
</feature>